<dbReference type="RefSeq" id="WP_013443277.1">
    <property type="nucleotide sequence ID" value="NC_012969.1"/>
</dbReference>
<protein>
    <recommendedName>
        <fullName evidence="1">Prolyl 4-hydroxylase alpha subunit Fe(2+) 2OG dioxygenase domain-containing protein</fullName>
    </recommendedName>
</protein>
<accession>C6XB43</accession>
<dbReference type="OrthoDB" id="9783171at2"/>
<reference evidence="2" key="1">
    <citation type="journal article" date="2011" name="J. Bacteriol.">
        <title>Genomes of three methylotrophs from a single niche uncover genetic and metabolic divergence of Methylophilaceae.</title>
        <authorList>
            <person name="Lapidus A."/>
            <person name="Clum A."/>
            <person name="Labutti K."/>
            <person name="Kaluzhnaya M.G."/>
            <person name="Lim S."/>
            <person name="Beck D.A."/>
            <person name="Glavina Del Rio T."/>
            <person name="Nolan M."/>
            <person name="Mavromatis K."/>
            <person name="Huntemann M."/>
            <person name="Lucas S."/>
            <person name="Lidstrom M.E."/>
            <person name="Ivanova N."/>
            <person name="Chistoserdova L."/>
        </authorList>
    </citation>
    <scope>NUCLEOTIDE SEQUENCE [LARGE SCALE GENOMIC DNA]</scope>
    <source>
        <strain evidence="2">SIP3-4</strain>
    </source>
</reference>
<keyword evidence="3" id="KW-1185">Reference proteome</keyword>
<dbReference type="eggNOG" id="COG3751">
    <property type="taxonomic scope" value="Bacteria"/>
</dbReference>
<dbReference type="Proteomes" id="UP000002743">
    <property type="component" value="Chromosome"/>
</dbReference>
<feature type="domain" description="Prolyl 4-hydroxylase alpha subunit Fe(2+) 2OG dioxygenase" evidence="1">
    <location>
        <begin position="129"/>
        <end position="228"/>
    </location>
</feature>
<organism evidence="2 3">
    <name type="scientific">Methylovorus glucosotrophus (strain SIP3-4)</name>
    <dbReference type="NCBI Taxonomy" id="582744"/>
    <lineage>
        <taxon>Bacteria</taxon>
        <taxon>Pseudomonadati</taxon>
        <taxon>Pseudomonadota</taxon>
        <taxon>Betaproteobacteria</taxon>
        <taxon>Nitrosomonadales</taxon>
        <taxon>Methylophilaceae</taxon>
        <taxon>Methylovorus</taxon>
    </lineage>
</organism>
<dbReference type="EMBL" id="CP001674">
    <property type="protein sequence ID" value="ACT51813.1"/>
    <property type="molecule type" value="Genomic_DNA"/>
</dbReference>
<dbReference type="KEGG" id="mei:Msip34_2576"/>
<dbReference type="HOGENOM" id="CLU_078769_1_0_4"/>
<dbReference type="InterPro" id="IPR044862">
    <property type="entry name" value="Pro_4_hyd_alph_FE2OG_OXY"/>
</dbReference>
<dbReference type="AlphaFoldDB" id="C6XB43"/>
<evidence type="ECO:0000313" key="2">
    <source>
        <dbReference type="EMBL" id="ACT51813.1"/>
    </source>
</evidence>
<dbReference type="STRING" id="582744.Msip34_2576"/>
<name>C6XB43_METGS</name>
<dbReference type="Gene3D" id="2.60.120.620">
    <property type="entry name" value="q2cbj1_9rhob like domain"/>
    <property type="match status" value="1"/>
</dbReference>
<gene>
    <name evidence="2" type="ordered locus">Msip34_2576</name>
</gene>
<proteinExistence type="predicted"/>
<sequence>MQTVSLTLPIDTQDGPYLEESQAIACGETLASQYQSGEPFPHIVIDNFLPEALAQSILDQFPREQTSNEKVYERGYRGLHKRQISPNACNRELREVFAFVNSAPVLLFLQKMTGIDGLIPDPYFNGGGFHETSRGGLLGVHSDFRINKSMHLERRLNMIIYLNKDWQPEYGGDLELWDTKMTKCLKKVAPIFNRCVVFNTDEDSNHGHPEPLNTPDGITRKSMALYYYTASKRIYEDIEVHKTNYKPRPRDKFSLRYLWERIRPNRG</sequence>
<dbReference type="Pfam" id="PF13640">
    <property type="entry name" value="2OG-FeII_Oxy_3"/>
    <property type="match status" value="1"/>
</dbReference>
<evidence type="ECO:0000259" key="1">
    <source>
        <dbReference type="Pfam" id="PF13640"/>
    </source>
</evidence>
<evidence type="ECO:0000313" key="3">
    <source>
        <dbReference type="Proteomes" id="UP000002743"/>
    </source>
</evidence>